<reference evidence="6" key="1">
    <citation type="journal article" date="2023" name="Comput. Struct. Biotechnol. J.">
        <title>Discovery of a novel marine Bacteroidetes with a rich repertoire of carbohydrate-active enzymes.</title>
        <authorList>
            <person name="Chen B."/>
            <person name="Liu G."/>
            <person name="Chen Q."/>
            <person name="Wang H."/>
            <person name="Liu L."/>
            <person name="Tang K."/>
        </authorList>
    </citation>
    <scope>NUCLEOTIDE SEQUENCE</scope>
    <source>
        <strain evidence="6">TK19036</strain>
    </source>
</reference>
<evidence type="ECO:0000256" key="1">
    <source>
        <dbReference type="ARBA" id="ARBA00022737"/>
    </source>
</evidence>
<dbReference type="AlphaFoldDB" id="A0AA49GJ20"/>
<dbReference type="PROSITE" id="PS50297">
    <property type="entry name" value="ANK_REP_REGION"/>
    <property type="match status" value="2"/>
</dbReference>
<dbReference type="PROSITE" id="PS50088">
    <property type="entry name" value="ANK_REPEAT"/>
    <property type="match status" value="2"/>
</dbReference>
<feature type="transmembrane region" description="Helical" evidence="4">
    <location>
        <begin position="34"/>
        <end position="51"/>
    </location>
</feature>
<dbReference type="Pfam" id="PF05569">
    <property type="entry name" value="Peptidase_M56"/>
    <property type="match status" value="1"/>
</dbReference>
<feature type="transmembrane region" description="Helical" evidence="4">
    <location>
        <begin position="203"/>
        <end position="224"/>
    </location>
</feature>
<dbReference type="InterPro" id="IPR036770">
    <property type="entry name" value="Ankyrin_rpt-contain_sf"/>
</dbReference>
<name>A0AA49GJ20_9BACT</name>
<feature type="transmembrane region" description="Helical" evidence="4">
    <location>
        <begin position="114"/>
        <end position="142"/>
    </location>
</feature>
<dbReference type="PANTHER" id="PTHR24188">
    <property type="entry name" value="ANKYRIN REPEAT PROTEIN"/>
    <property type="match status" value="1"/>
</dbReference>
<keyword evidence="1" id="KW-0677">Repeat</keyword>
<reference evidence="6" key="2">
    <citation type="journal article" date="2024" name="Antonie Van Leeuwenhoek">
        <title>Roseihalotalea indica gen. nov., sp. nov., a halophilic Bacteroidetes from mesopelagic Southwest Indian Ocean with higher carbohydrate metabolic potential.</title>
        <authorList>
            <person name="Chen B."/>
            <person name="Zhang M."/>
            <person name="Lin D."/>
            <person name="Ye J."/>
            <person name="Tang K."/>
        </authorList>
    </citation>
    <scope>NUCLEOTIDE SEQUENCE</scope>
    <source>
        <strain evidence="6">TK19036</strain>
    </source>
</reference>
<sequence>MIIFLLKASLVITVLLIFYKVFLEKESFFALNRIYLLGCLVFTFALPFISLPELVSIQGFFSTQIERIHDQTSLTSLDMPADQASTPTQRYVSEPQQNQTTTPYPSEKKPVTEVAYWLFVIYCFGVIVFFLHLITQVLGILWKALNSRDKIADTGYIIINTSQIKEPCSFFGYIFINPESYDLDTYEQIIAHEKIHAKNLHSVDLLISEIAIIALWFNPLVWVLRKEIEKNLEYQTDNLLLASKTVEKRVYQMSLLRITTFYKPLTVTTNYNQSLLKQRIKKMNAKKSNPHSYWKYAFIAPILLVTLIIMNKPVSALAQHAEEESLPAVAQGDTQDCRELLSAVKANDQSKVAELIKTITPNCTYYGDDEPRSPLVAAARNGALEIGQLLVEAQADIEFHAAGDETPLMAAARYGQLEFVKYLVDQGAEINRQLGGDGTALINACQNGHLEVAKYLISQKAEINQAVQGDGTPLLVAAKNGHLEVVKYLLSQNAKINQSISGDGTALIAASKNGQLDVVRYLISQKAEIDQQVPGDGTALIDAVKNNHYTTAKLLLENGADPYLHAPGDEYAMFHARIAKNKEMIALLNQYAKEE</sequence>
<evidence type="ECO:0000259" key="5">
    <source>
        <dbReference type="Pfam" id="PF05569"/>
    </source>
</evidence>
<feature type="transmembrane region" description="Helical" evidence="4">
    <location>
        <begin position="6"/>
        <end position="22"/>
    </location>
</feature>
<protein>
    <submittedName>
        <fullName evidence="6">Ankyrin repeat domain-containing protein</fullName>
    </submittedName>
</protein>
<dbReference type="InterPro" id="IPR002110">
    <property type="entry name" value="Ankyrin_rpt"/>
</dbReference>
<evidence type="ECO:0000256" key="2">
    <source>
        <dbReference type="ARBA" id="ARBA00023043"/>
    </source>
</evidence>
<dbReference type="EMBL" id="CP120682">
    <property type="protein sequence ID" value="WKN35735.1"/>
    <property type="molecule type" value="Genomic_DNA"/>
</dbReference>
<feature type="transmembrane region" description="Helical" evidence="4">
    <location>
        <begin position="293"/>
        <end position="310"/>
    </location>
</feature>
<feature type="repeat" description="ANK" evidence="3">
    <location>
        <begin position="403"/>
        <end position="435"/>
    </location>
</feature>
<accession>A0AA49GJ20</accession>
<dbReference type="SMART" id="SM00248">
    <property type="entry name" value="ANK"/>
    <property type="match status" value="6"/>
</dbReference>
<evidence type="ECO:0000256" key="4">
    <source>
        <dbReference type="SAM" id="Phobius"/>
    </source>
</evidence>
<dbReference type="Pfam" id="PF12796">
    <property type="entry name" value="Ank_2"/>
    <property type="match status" value="3"/>
</dbReference>
<evidence type="ECO:0000313" key="6">
    <source>
        <dbReference type="EMBL" id="WKN35735.1"/>
    </source>
</evidence>
<dbReference type="PANTHER" id="PTHR24188:SF29">
    <property type="entry name" value="GH09064P"/>
    <property type="match status" value="1"/>
</dbReference>
<proteinExistence type="predicted"/>
<evidence type="ECO:0000256" key="3">
    <source>
        <dbReference type="PROSITE-ProRule" id="PRU00023"/>
    </source>
</evidence>
<dbReference type="SUPFAM" id="SSF48403">
    <property type="entry name" value="Ankyrin repeat"/>
    <property type="match status" value="1"/>
</dbReference>
<organism evidence="6">
    <name type="scientific">Roseihalotalea indica</name>
    <dbReference type="NCBI Taxonomy" id="2867963"/>
    <lineage>
        <taxon>Bacteria</taxon>
        <taxon>Pseudomonadati</taxon>
        <taxon>Bacteroidota</taxon>
        <taxon>Cytophagia</taxon>
        <taxon>Cytophagales</taxon>
        <taxon>Catalimonadaceae</taxon>
        <taxon>Roseihalotalea</taxon>
    </lineage>
</organism>
<keyword evidence="2 3" id="KW-0040">ANK repeat</keyword>
<keyword evidence="4" id="KW-0812">Transmembrane</keyword>
<feature type="repeat" description="ANK" evidence="3">
    <location>
        <begin position="469"/>
        <end position="501"/>
    </location>
</feature>
<keyword evidence="4" id="KW-1133">Transmembrane helix</keyword>
<gene>
    <name evidence="6" type="ORF">K4G66_25540</name>
</gene>
<dbReference type="Gene3D" id="1.25.40.20">
    <property type="entry name" value="Ankyrin repeat-containing domain"/>
    <property type="match status" value="2"/>
</dbReference>
<dbReference type="InterPro" id="IPR008756">
    <property type="entry name" value="Peptidase_M56"/>
</dbReference>
<feature type="domain" description="Peptidase M56" evidence="5">
    <location>
        <begin position="9"/>
        <end position="281"/>
    </location>
</feature>
<keyword evidence="4" id="KW-0472">Membrane</keyword>